<evidence type="ECO:0000313" key="3">
    <source>
        <dbReference type="RefSeq" id="XP_026685638.1"/>
    </source>
</evidence>
<dbReference type="GeneID" id="103517894"/>
<dbReference type="PROSITE" id="PS50181">
    <property type="entry name" value="FBOX"/>
    <property type="match status" value="1"/>
</dbReference>
<dbReference type="Pfam" id="PF12937">
    <property type="entry name" value="F-box-like"/>
    <property type="match status" value="1"/>
</dbReference>
<dbReference type="PANTHER" id="PTHR20872:SF1">
    <property type="entry name" value="F-BOX DOMAIN-CONTAINING PROTEIN"/>
    <property type="match status" value="1"/>
</dbReference>
<gene>
    <name evidence="3" type="primary">LOC103517894</name>
</gene>
<dbReference type="RefSeq" id="XP_026685638.1">
    <property type="nucleotide sequence ID" value="XM_026829837.1"/>
</dbReference>
<proteinExistence type="predicted"/>
<feature type="domain" description="F-box" evidence="1">
    <location>
        <begin position="50"/>
        <end position="96"/>
    </location>
</feature>
<dbReference type="PaxDb" id="121845-A0A3Q0JF42"/>
<evidence type="ECO:0000259" key="1">
    <source>
        <dbReference type="PROSITE" id="PS50181"/>
    </source>
</evidence>
<dbReference type="SMART" id="SM00256">
    <property type="entry name" value="FBOX"/>
    <property type="match status" value="1"/>
</dbReference>
<dbReference type="InterPro" id="IPR036047">
    <property type="entry name" value="F-box-like_dom_sf"/>
</dbReference>
<evidence type="ECO:0000313" key="2">
    <source>
        <dbReference type="Proteomes" id="UP000079169"/>
    </source>
</evidence>
<keyword evidence="2" id="KW-1185">Reference proteome</keyword>
<dbReference type="KEGG" id="dci:103517894"/>
<dbReference type="Proteomes" id="UP000079169">
    <property type="component" value="Unplaced"/>
</dbReference>
<name>A0A3Q0JF42_DIACI</name>
<dbReference type="SUPFAM" id="SSF52047">
    <property type="entry name" value="RNI-like"/>
    <property type="match status" value="1"/>
</dbReference>
<dbReference type="STRING" id="121845.A0A3Q0JF42"/>
<accession>A0A3Q0JF42</accession>
<dbReference type="PANTHER" id="PTHR20872">
    <property type="match status" value="1"/>
</dbReference>
<dbReference type="AlphaFoldDB" id="A0A3Q0JF42"/>
<protein>
    <submittedName>
        <fullName evidence="3">Uncharacterized protein LOC103517894</fullName>
    </submittedName>
</protein>
<dbReference type="Gene3D" id="1.20.1280.50">
    <property type="match status" value="1"/>
</dbReference>
<dbReference type="Gene3D" id="3.80.10.10">
    <property type="entry name" value="Ribonuclease Inhibitor"/>
    <property type="match status" value="1"/>
</dbReference>
<reference evidence="3" key="1">
    <citation type="submission" date="2025-08" db="UniProtKB">
        <authorList>
            <consortium name="RefSeq"/>
        </authorList>
    </citation>
    <scope>IDENTIFICATION</scope>
</reference>
<dbReference type="InterPro" id="IPR001810">
    <property type="entry name" value="F-box_dom"/>
</dbReference>
<dbReference type="SUPFAM" id="SSF81383">
    <property type="entry name" value="F-box domain"/>
    <property type="match status" value="1"/>
</dbReference>
<organism evidence="2 3">
    <name type="scientific">Diaphorina citri</name>
    <name type="common">Asian citrus psyllid</name>
    <dbReference type="NCBI Taxonomy" id="121845"/>
    <lineage>
        <taxon>Eukaryota</taxon>
        <taxon>Metazoa</taxon>
        <taxon>Ecdysozoa</taxon>
        <taxon>Arthropoda</taxon>
        <taxon>Hexapoda</taxon>
        <taxon>Insecta</taxon>
        <taxon>Pterygota</taxon>
        <taxon>Neoptera</taxon>
        <taxon>Paraneoptera</taxon>
        <taxon>Hemiptera</taxon>
        <taxon>Sternorrhyncha</taxon>
        <taxon>Psylloidea</taxon>
        <taxon>Psyllidae</taxon>
        <taxon>Diaphorininae</taxon>
        <taxon>Diaphorina</taxon>
    </lineage>
</organism>
<dbReference type="InterPro" id="IPR032675">
    <property type="entry name" value="LRR_dom_sf"/>
</dbReference>
<sequence length="432" mass="50406">MYSTAGMETHRLPIYQTYGHLTRDEEAPVPTPIGAWEEKEEDNIDENVYRGDWADLPELILEKIYSTLNMSQRYAASQVCRNWYYAFHLPASWHTFVFDDHTLTRRKYNYYSGWTHMLDHLRTQMCLSTVGKHFKALIFAPETNFYNLYEFMSMISYYAETKHHALLSGLGSKVHTLRYTFPCSQATRDEDARLYGTGDHHRPSQENTLDQCTTMTHLTIINATKYICPLLHLTTFVNLKVLVVSPQNIGDDVIKALADSNLAHLHIVQNRYTPVDVVAVLQADTISRVIELYKDTLRVYGHTCLPRYHQAKSFHDRMDSWLLLMCRQSPNLETLMIRERISTATCLLIAHARPTLKHLYIRRNAVILRCDWGYNPEWSSEFYAWLKSCAQSYDEVEKEIAAMLGQSHWTMLSDKEYRNIKQTFVQFGQSDQ</sequence>